<name>A0AAV7G6W5_DENCH</name>
<gene>
    <name evidence="2" type="ORF">IEQ34_018713</name>
</gene>
<feature type="region of interest" description="Disordered" evidence="1">
    <location>
        <begin position="206"/>
        <end position="231"/>
    </location>
</feature>
<dbReference type="AlphaFoldDB" id="A0AAV7G6W5"/>
<organism evidence="2 3">
    <name type="scientific">Dendrobium chrysotoxum</name>
    <name type="common">Orchid</name>
    <dbReference type="NCBI Taxonomy" id="161865"/>
    <lineage>
        <taxon>Eukaryota</taxon>
        <taxon>Viridiplantae</taxon>
        <taxon>Streptophyta</taxon>
        <taxon>Embryophyta</taxon>
        <taxon>Tracheophyta</taxon>
        <taxon>Spermatophyta</taxon>
        <taxon>Magnoliopsida</taxon>
        <taxon>Liliopsida</taxon>
        <taxon>Asparagales</taxon>
        <taxon>Orchidaceae</taxon>
        <taxon>Epidendroideae</taxon>
        <taxon>Malaxideae</taxon>
        <taxon>Dendrobiinae</taxon>
        <taxon>Dendrobium</taxon>
    </lineage>
</organism>
<keyword evidence="3" id="KW-1185">Reference proteome</keyword>
<evidence type="ECO:0000256" key="1">
    <source>
        <dbReference type="SAM" id="MobiDB-lite"/>
    </source>
</evidence>
<dbReference type="Proteomes" id="UP000775213">
    <property type="component" value="Unassembled WGS sequence"/>
</dbReference>
<protein>
    <submittedName>
        <fullName evidence="2">Uncharacterized protein</fullName>
    </submittedName>
</protein>
<proteinExistence type="predicted"/>
<accession>A0AAV7G6W5</accession>
<evidence type="ECO:0000313" key="2">
    <source>
        <dbReference type="EMBL" id="KAH0451414.1"/>
    </source>
</evidence>
<dbReference type="EMBL" id="JAGFBR010000017">
    <property type="protein sequence ID" value="KAH0451414.1"/>
    <property type="molecule type" value="Genomic_DNA"/>
</dbReference>
<comment type="caution">
    <text evidence="2">The sequence shown here is derived from an EMBL/GenBank/DDBJ whole genome shotgun (WGS) entry which is preliminary data.</text>
</comment>
<evidence type="ECO:0000313" key="3">
    <source>
        <dbReference type="Proteomes" id="UP000775213"/>
    </source>
</evidence>
<reference evidence="2 3" key="1">
    <citation type="journal article" date="2021" name="Hortic Res">
        <title>Chromosome-scale assembly of the Dendrobium chrysotoxum genome enhances the understanding of orchid evolution.</title>
        <authorList>
            <person name="Zhang Y."/>
            <person name="Zhang G.Q."/>
            <person name="Zhang D."/>
            <person name="Liu X.D."/>
            <person name="Xu X.Y."/>
            <person name="Sun W.H."/>
            <person name="Yu X."/>
            <person name="Zhu X."/>
            <person name="Wang Z.W."/>
            <person name="Zhao X."/>
            <person name="Zhong W.Y."/>
            <person name="Chen H."/>
            <person name="Yin W.L."/>
            <person name="Huang T."/>
            <person name="Niu S.C."/>
            <person name="Liu Z.J."/>
        </authorList>
    </citation>
    <scope>NUCLEOTIDE SEQUENCE [LARGE SCALE GENOMIC DNA]</scope>
    <source>
        <strain evidence="2">Lindl</strain>
    </source>
</reference>
<sequence>MHILALESADVGFLHDLDMRMKYLILLTEEEGYLCNPRVLPSDAIVLQIECDLHYLHLLLVYLLPNYGENQRLVNSASNGFWKEWKHEGQTVKIFHQRVCGIVPSGSQDQLQFKPAQDGVSLCLFQWFGQLDLHPLPGASPQGIALKLSDSPSAPTVGEEAFTKTLFHQPDEAENPDSFCFLLKQAENLTSFCFLLKQVKNLDFLANDPSRRDTNGQGMMTRDDDSNPCLE</sequence>